<dbReference type="Proteomes" id="UP000251823">
    <property type="component" value="Chromosome"/>
</dbReference>
<proteinExistence type="predicted"/>
<evidence type="ECO:0000313" key="1">
    <source>
        <dbReference type="EMBL" id="AXA20811.1"/>
    </source>
</evidence>
<gene>
    <name evidence="1" type="ORF">DRF63_01730</name>
</gene>
<accession>A0ABM6X1X9</accession>
<evidence type="ECO:0000313" key="2">
    <source>
        <dbReference type="Proteomes" id="UP000251823"/>
    </source>
</evidence>
<name>A0ABM6X1X9_ACTPL</name>
<sequence>MKYEEDLFLREKLENRYATILENHVSLVEKIRSSGNWSNIHLGFVPDGYSNVPENHRILVIGRETRGWFSERDYQKYGLAEVKYMLDKSKEYFNKTADPHKTGKGKTFFHFIRKLTRNFNEKGILWGNLYAFDFKKGDPKKNNEGISILELEKLSAELLKAQIEILKPRIIIFATGNGGVDSRKRMFNLDFSGKDEFYDKSGNLLPKKYVEFFKFSEQAEHNEIYSTIDGYRIRHPSSRYKKDSSARDSLVKHLLNKNC</sequence>
<protein>
    <submittedName>
        <fullName evidence="1">Glucose-6-phosphate dehydrogenase</fullName>
    </submittedName>
</protein>
<dbReference type="GeneID" id="48598485"/>
<organism evidence="1 2">
    <name type="scientific">Actinobacillus pleuropneumoniae</name>
    <name type="common">Haemophilus pleuropneumoniae</name>
    <dbReference type="NCBI Taxonomy" id="715"/>
    <lineage>
        <taxon>Bacteria</taxon>
        <taxon>Pseudomonadati</taxon>
        <taxon>Pseudomonadota</taxon>
        <taxon>Gammaproteobacteria</taxon>
        <taxon>Pasteurellales</taxon>
        <taxon>Pasteurellaceae</taxon>
        <taxon>Actinobacillus</taxon>
    </lineage>
</organism>
<dbReference type="EMBL" id="CP030753">
    <property type="protein sequence ID" value="AXA20811.1"/>
    <property type="molecule type" value="Genomic_DNA"/>
</dbReference>
<reference evidence="1 2" key="1">
    <citation type="journal article" date="2018" name="Int J Genomics">
        <title>Comparative Genomics of the First and Complete Genome of "Actinobacillus porcitonsillarum" Supports the Novel Species Hypothesis.</title>
        <authorList>
            <person name="Dona V."/>
            <person name="Perreten V."/>
        </authorList>
    </citation>
    <scope>NUCLEOTIDE SEQUENCE [LARGE SCALE GENOMIC DNA]</scope>
    <source>
        <strain evidence="1 2">S4074</strain>
    </source>
</reference>
<keyword evidence="2" id="KW-1185">Reference proteome</keyword>
<reference evidence="2" key="2">
    <citation type="submission" date="2018-06" db="EMBL/GenBank/DDBJ databases">
        <title>Complete genome sequence of Actinobacillus pleuropneumoniae serotype 1 strain S4074 obtained by Oxford Nanopore and Illumina sequencing technologies.</title>
        <authorList>
            <person name="Dona V."/>
            <person name="Perreten V."/>
        </authorList>
    </citation>
    <scope>NUCLEOTIDE SEQUENCE [LARGE SCALE GENOMIC DNA]</scope>
    <source>
        <strain evidence="2">S4074</strain>
    </source>
</reference>
<dbReference type="RefSeq" id="WP_005596266.1">
    <property type="nucleotide sequence ID" value="NZ_CBDBSU010000086.1"/>
</dbReference>